<organism evidence="2 3">
    <name type="scientific">Cohaesibacter marisflavi</name>
    <dbReference type="NCBI Taxonomy" id="655353"/>
    <lineage>
        <taxon>Bacteria</taxon>
        <taxon>Pseudomonadati</taxon>
        <taxon>Pseudomonadota</taxon>
        <taxon>Alphaproteobacteria</taxon>
        <taxon>Hyphomicrobiales</taxon>
        <taxon>Cohaesibacteraceae</taxon>
    </lineage>
</organism>
<evidence type="ECO:0000313" key="2">
    <source>
        <dbReference type="EMBL" id="SFO10310.1"/>
    </source>
</evidence>
<dbReference type="PANTHER" id="PTHR43130">
    <property type="entry name" value="ARAC-FAMILY TRANSCRIPTIONAL REGULATOR"/>
    <property type="match status" value="1"/>
</dbReference>
<dbReference type="PANTHER" id="PTHR43130:SF14">
    <property type="entry name" value="DJ-1_PFPI DOMAIN-CONTAINING PROTEIN"/>
    <property type="match status" value="1"/>
</dbReference>
<dbReference type="GO" id="GO:0006355">
    <property type="term" value="P:regulation of DNA-templated transcription"/>
    <property type="evidence" value="ECO:0007669"/>
    <property type="project" value="TreeGrafter"/>
</dbReference>
<proteinExistence type="predicted"/>
<evidence type="ECO:0000259" key="1">
    <source>
        <dbReference type="Pfam" id="PF01965"/>
    </source>
</evidence>
<keyword evidence="3" id="KW-1185">Reference proteome</keyword>
<evidence type="ECO:0000313" key="3">
    <source>
        <dbReference type="Proteomes" id="UP000199236"/>
    </source>
</evidence>
<dbReference type="InterPro" id="IPR002818">
    <property type="entry name" value="DJ-1/PfpI"/>
</dbReference>
<dbReference type="AlphaFoldDB" id="A0A1I5EG14"/>
<feature type="domain" description="DJ-1/PfpI" evidence="1">
    <location>
        <begin position="7"/>
        <end position="177"/>
    </location>
</feature>
<dbReference type="Gene3D" id="3.40.50.880">
    <property type="match status" value="1"/>
</dbReference>
<dbReference type="SUPFAM" id="SSF52317">
    <property type="entry name" value="Class I glutamine amidotransferase-like"/>
    <property type="match status" value="1"/>
</dbReference>
<sequence>MQERYIGILLYEGVEVLDFSGPFEVFTTARRVAEKDGETFAYSPLLIASSLQPVHARANYRVLPDHDFASHPALDILLVPGGVHEPLLDDDQLLGWVKTEAPKVSLLASVCTGAFILAEAGCCSGKTMTTHWEDIPDFRERYPAIDCARNVRWVEDGALISSAGISAGIDMALQMVARLGSEELAKRTSRQMDFDWTRTGLSIA</sequence>
<dbReference type="RefSeq" id="WP_090070737.1">
    <property type="nucleotide sequence ID" value="NZ_FOVR01000003.1"/>
</dbReference>
<gene>
    <name evidence="2" type="ORF">SAMN04488056_103166</name>
</gene>
<dbReference type="Pfam" id="PF01965">
    <property type="entry name" value="DJ-1_PfpI"/>
    <property type="match status" value="1"/>
</dbReference>
<dbReference type="CDD" id="cd03139">
    <property type="entry name" value="GATase1_PfpI_2"/>
    <property type="match status" value="1"/>
</dbReference>
<dbReference type="STRING" id="655353.SAMN04488056_103166"/>
<name>A0A1I5EG14_9HYPH</name>
<dbReference type="InterPro" id="IPR052158">
    <property type="entry name" value="INH-QAR"/>
</dbReference>
<dbReference type="Proteomes" id="UP000199236">
    <property type="component" value="Unassembled WGS sequence"/>
</dbReference>
<protein>
    <submittedName>
        <fullName evidence="2">DJ-1/PfpI family protein</fullName>
    </submittedName>
</protein>
<reference evidence="2 3" key="1">
    <citation type="submission" date="2016-10" db="EMBL/GenBank/DDBJ databases">
        <authorList>
            <person name="de Groot N.N."/>
        </authorList>
    </citation>
    <scope>NUCLEOTIDE SEQUENCE [LARGE SCALE GENOMIC DNA]</scope>
    <source>
        <strain evidence="2 3">CGMCC 1.9157</strain>
    </source>
</reference>
<dbReference type="EMBL" id="FOVR01000003">
    <property type="protein sequence ID" value="SFO10310.1"/>
    <property type="molecule type" value="Genomic_DNA"/>
</dbReference>
<accession>A0A1I5EG14</accession>
<dbReference type="InterPro" id="IPR029062">
    <property type="entry name" value="Class_I_gatase-like"/>
</dbReference>
<dbReference type="OrthoDB" id="186587at2"/>